<gene>
    <name evidence="4" type="ORF">EDC18_11244</name>
</gene>
<dbReference type="PROSITE" id="PS51371">
    <property type="entry name" value="CBS"/>
    <property type="match status" value="2"/>
</dbReference>
<dbReference type="SMART" id="SM00116">
    <property type="entry name" value="CBS"/>
    <property type="match status" value="2"/>
</dbReference>
<dbReference type="OrthoDB" id="9802114at2"/>
<keyword evidence="1 2" id="KW-0129">CBS domain</keyword>
<dbReference type="CDD" id="cd04622">
    <property type="entry name" value="CBS_pair_HRP1_like"/>
    <property type="match status" value="1"/>
</dbReference>
<accession>A0A4R3MKE1</accession>
<dbReference type="RefSeq" id="WP_132253810.1">
    <property type="nucleotide sequence ID" value="NZ_SMAL01000012.1"/>
</dbReference>
<name>A0A4R3MKE1_9FIRM</name>
<evidence type="ECO:0000256" key="1">
    <source>
        <dbReference type="ARBA" id="ARBA00023122"/>
    </source>
</evidence>
<proteinExistence type="predicted"/>
<sequence length="140" mass="15434">MLAKEIMTTEIISCCTDTSVKEICKMMESTGVGSILVIDNNTLKGIITDRDIVIRGIASDKDINTLKSSDVMTTKVITATPTDDIDHVIDLMSDYQIKRIPIVDNDKIKGIISLGDMSQTYILEDEAGEVLNDITEKARH</sequence>
<dbReference type="InterPro" id="IPR046342">
    <property type="entry name" value="CBS_dom_sf"/>
</dbReference>
<dbReference type="Pfam" id="PF00571">
    <property type="entry name" value="CBS"/>
    <property type="match status" value="2"/>
</dbReference>
<dbReference type="Gene3D" id="3.10.580.10">
    <property type="entry name" value="CBS-domain"/>
    <property type="match status" value="1"/>
</dbReference>
<dbReference type="InterPro" id="IPR051257">
    <property type="entry name" value="Diverse_CBS-Domain"/>
</dbReference>
<dbReference type="PANTHER" id="PTHR43080">
    <property type="entry name" value="CBS DOMAIN-CONTAINING PROTEIN CBSX3, MITOCHONDRIAL"/>
    <property type="match status" value="1"/>
</dbReference>
<dbReference type="EMBL" id="SMAL01000012">
    <property type="protein sequence ID" value="TCT12272.1"/>
    <property type="molecule type" value="Genomic_DNA"/>
</dbReference>
<reference evidence="4 5" key="1">
    <citation type="submission" date="2019-03" db="EMBL/GenBank/DDBJ databases">
        <title>Genomic Encyclopedia of Type Strains, Phase IV (KMG-IV): sequencing the most valuable type-strain genomes for metagenomic binning, comparative biology and taxonomic classification.</title>
        <authorList>
            <person name="Goeker M."/>
        </authorList>
    </citation>
    <scope>NUCLEOTIDE SEQUENCE [LARGE SCALE GENOMIC DNA]</scope>
    <source>
        <strain evidence="4 5">DSM 24629</strain>
    </source>
</reference>
<feature type="domain" description="CBS" evidence="3">
    <location>
        <begin position="7"/>
        <end position="63"/>
    </location>
</feature>
<evidence type="ECO:0000256" key="2">
    <source>
        <dbReference type="PROSITE-ProRule" id="PRU00703"/>
    </source>
</evidence>
<dbReference type="InterPro" id="IPR000644">
    <property type="entry name" value="CBS_dom"/>
</dbReference>
<dbReference type="Proteomes" id="UP000294902">
    <property type="component" value="Unassembled WGS sequence"/>
</dbReference>
<evidence type="ECO:0000313" key="5">
    <source>
        <dbReference type="Proteomes" id="UP000294902"/>
    </source>
</evidence>
<evidence type="ECO:0000259" key="3">
    <source>
        <dbReference type="PROSITE" id="PS51371"/>
    </source>
</evidence>
<dbReference type="PANTHER" id="PTHR43080:SF2">
    <property type="entry name" value="CBS DOMAIN-CONTAINING PROTEIN"/>
    <property type="match status" value="1"/>
</dbReference>
<protein>
    <submittedName>
        <fullName evidence="4">CBS domain protein</fullName>
    </submittedName>
</protein>
<organism evidence="4 5">
    <name type="scientific">Natranaerovirga pectinivora</name>
    <dbReference type="NCBI Taxonomy" id="682400"/>
    <lineage>
        <taxon>Bacteria</taxon>
        <taxon>Bacillati</taxon>
        <taxon>Bacillota</taxon>
        <taxon>Clostridia</taxon>
        <taxon>Lachnospirales</taxon>
        <taxon>Natranaerovirgaceae</taxon>
        <taxon>Natranaerovirga</taxon>
    </lineage>
</organism>
<feature type="domain" description="CBS" evidence="3">
    <location>
        <begin position="72"/>
        <end position="130"/>
    </location>
</feature>
<evidence type="ECO:0000313" key="4">
    <source>
        <dbReference type="EMBL" id="TCT12272.1"/>
    </source>
</evidence>
<keyword evidence="5" id="KW-1185">Reference proteome</keyword>
<comment type="caution">
    <text evidence="4">The sequence shown here is derived from an EMBL/GenBank/DDBJ whole genome shotgun (WGS) entry which is preliminary data.</text>
</comment>
<dbReference type="SUPFAM" id="SSF54631">
    <property type="entry name" value="CBS-domain pair"/>
    <property type="match status" value="1"/>
</dbReference>
<dbReference type="AlphaFoldDB" id="A0A4R3MKE1"/>